<keyword evidence="1" id="KW-1133">Transmembrane helix</keyword>
<proteinExistence type="predicted"/>
<feature type="transmembrane region" description="Helical" evidence="1">
    <location>
        <begin position="12"/>
        <end position="39"/>
    </location>
</feature>
<dbReference type="STRING" id="1121919.SAMN02745975_00744"/>
<evidence type="ECO:0000313" key="3">
    <source>
        <dbReference type="Proteomes" id="UP000184536"/>
    </source>
</evidence>
<keyword evidence="1" id="KW-0812">Transmembrane</keyword>
<evidence type="ECO:0000313" key="2">
    <source>
        <dbReference type="EMBL" id="SHI84799.1"/>
    </source>
</evidence>
<dbReference type="OrthoDB" id="5690292at2"/>
<evidence type="ECO:0008006" key="4">
    <source>
        <dbReference type="Google" id="ProtNLM"/>
    </source>
</evidence>
<dbReference type="Proteomes" id="UP000184536">
    <property type="component" value="Unassembled WGS sequence"/>
</dbReference>
<dbReference type="Pfam" id="PF04304">
    <property type="entry name" value="DUF454"/>
    <property type="match status" value="1"/>
</dbReference>
<dbReference type="AlphaFoldDB" id="A0A1M6EHD2"/>
<accession>A0A1M6EHD2</accession>
<protein>
    <recommendedName>
        <fullName evidence="4">DUF454 domain-containing protein</fullName>
    </recommendedName>
</protein>
<feature type="transmembrane region" description="Helical" evidence="1">
    <location>
        <begin position="77"/>
        <end position="93"/>
    </location>
</feature>
<dbReference type="PIRSF" id="PIRSF016789">
    <property type="entry name" value="DUF454"/>
    <property type="match status" value="1"/>
</dbReference>
<dbReference type="EMBL" id="FQZV01000008">
    <property type="protein sequence ID" value="SHI84799.1"/>
    <property type="molecule type" value="Genomic_DNA"/>
</dbReference>
<dbReference type="GO" id="GO:0005886">
    <property type="term" value="C:plasma membrane"/>
    <property type="evidence" value="ECO:0007669"/>
    <property type="project" value="TreeGrafter"/>
</dbReference>
<feature type="transmembrane region" description="Helical" evidence="1">
    <location>
        <begin position="99"/>
        <end position="115"/>
    </location>
</feature>
<dbReference type="InterPro" id="IPR007401">
    <property type="entry name" value="DUF454"/>
</dbReference>
<organism evidence="2 3">
    <name type="scientific">Geosporobacter subterraneus DSM 17957</name>
    <dbReference type="NCBI Taxonomy" id="1121919"/>
    <lineage>
        <taxon>Bacteria</taxon>
        <taxon>Bacillati</taxon>
        <taxon>Bacillota</taxon>
        <taxon>Clostridia</taxon>
        <taxon>Peptostreptococcales</taxon>
        <taxon>Thermotaleaceae</taxon>
        <taxon>Geosporobacter</taxon>
    </lineage>
</organism>
<sequence length="126" mass="14017">MMKIILMTIGTISLGLGAVGIVLPILPTTPFILLSLACYMRSSDKLYHFVLSNKYLGPYVKDYVSGQGIPLKAKKRAIFLIWLTIGFSTVFVIDKILIRGMLLIIAGGVTAYIWTRKSAERNINEH</sequence>
<keyword evidence="3" id="KW-1185">Reference proteome</keyword>
<gene>
    <name evidence="2" type="ORF">SAMN02745975_00744</name>
</gene>
<reference evidence="3" key="1">
    <citation type="submission" date="2016-11" db="EMBL/GenBank/DDBJ databases">
        <authorList>
            <person name="Varghese N."/>
            <person name="Submissions S."/>
        </authorList>
    </citation>
    <scope>NUCLEOTIDE SEQUENCE [LARGE SCALE GENOMIC DNA]</scope>
    <source>
        <strain evidence="3">DSM 17957</strain>
    </source>
</reference>
<dbReference type="PANTHER" id="PTHR35813:SF1">
    <property type="entry name" value="INNER MEMBRANE PROTEIN YBAN"/>
    <property type="match status" value="1"/>
</dbReference>
<evidence type="ECO:0000256" key="1">
    <source>
        <dbReference type="SAM" id="Phobius"/>
    </source>
</evidence>
<keyword evidence="1" id="KW-0472">Membrane</keyword>
<dbReference type="PANTHER" id="PTHR35813">
    <property type="entry name" value="INNER MEMBRANE PROTEIN YBAN"/>
    <property type="match status" value="1"/>
</dbReference>
<name>A0A1M6EHD2_9FIRM</name>